<dbReference type="SUPFAM" id="SSF51735">
    <property type="entry name" value="NAD(P)-binding Rossmann-fold domains"/>
    <property type="match status" value="1"/>
</dbReference>
<evidence type="ECO:0000259" key="4">
    <source>
        <dbReference type="Pfam" id="PF00501"/>
    </source>
</evidence>
<dbReference type="Gene3D" id="3.40.50.720">
    <property type="entry name" value="NAD(P)-binding Rossmann-like Domain"/>
    <property type="match status" value="1"/>
</dbReference>
<evidence type="ECO:0000313" key="7">
    <source>
        <dbReference type="Proteomes" id="UP000054166"/>
    </source>
</evidence>
<dbReference type="PANTHER" id="PTHR43439">
    <property type="entry name" value="PHENYLACETATE-COENZYME A LIGASE"/>
    <property type="match status" value="1"/>
</dbReference>
<reference evidence="6 7" key="1">
    <citation type="submission" date="2014-04" db="EMBL/GenBank/DDBJ databases">
        <authorList>
            <consortium name="DOE Joint Genome Institute"/>
            <person name="Kuo A."/>
            <person name="Tarkka M."/>
            <person name="Buscot F."/>
            <person name="Kohler A."/>
            <person name="Nagy L.G."/>
            <person name="Floudas D."/>
            <person name="Copeland A."/>
            <person name="Barry K.W."/>
            <person name="Cichocki N."/>
            <person name="Veneault-Fourrey C."/>
            <person name="LaButti K."/>
            <person name="Lindquist E.A."/>
            <person name="Lipzen A."/>
            <person name="Lundell T."/>
            <person name="Morin E."/>
            <person name="Murat C."/>
            <person name="Sun H."/>
            <person name="Tunlid A."/>
            <person name="Henrissat B."/>
            <person name="Grigoriev I.V."/>
            <person name="Hibbett D.S."/>
            <person name="Martin F."/>
            <person name="Nordberg H.P."/>
            <person name="Cantor M.N."/>
            <person name="Hua S.X."/>
        </authorList>
    </citation>
    <scope>NUCLEOTIDE SEQUENCE [LARGE SCALE GENOMIC DNA]</scope>
    <source>
        <strain evidence="6 7">F 1598</strain>
    </source>
</reference>
<dbReference type="InParanoid" id="A0A0C3FQB0"/>
<dbReference type="OrthoDB" id="429813at2759"/>
<evidence type="ECO:0000256" key="1">
    <source>
        <dbReference type="ARBA" id="ARBA00022450"/>
    </source>
</evidence>
<dbReference type="InterPro" id="IPR013120">
    <property type="entry name" value="FAR_NAD-bd"/>
</dbReference>
<dbReference type="STRING" id="765440.A0A0C3FQB0"/>
<dbReference type="InterPro" id="IPR036736">
    <property type="entry name" value="ACP-like_sf"/>
</dbReference>
<protein>
    <recommendedName>
        <fullName evidence="8">Polyketide synthase phosphopantetheine-binding domain-containing protein</fullName>
    </recommendedName>
</protein>
<keyword evidence="3" id="KW-0175">Coiled coil</keyword>
<dbReference type="Pfam" id="PF23562">
    <property type="entry name" value="AMP-binding_C_3"/>
    <property type="match status" value="1"/>
</dbReference>
<evidence type="ECO:0000313" key="6">
    <source>
        <dbReference type="EMBL" id="KIM81361.1"/>
    </source>
</evidence>
<accession>A0A0C3FQB0</accession>
<evidence type="ECO:0000259" key="5">
    <source>
        <dbReference type="Pfam" id="PF07993"/>
    </source>
</evidence>
<dbReference type="Gene3D" id="1.10.1200.10">
    <property type="entry name" value="ACP-like"/>
    <property type="match status" value="1"/>
</dbReference>
<name>A0A0C3FQB0_PILCF</name>
<dbReference type="InterPro" id="IPR051414">
    <property type="entry name" value="Adenylate-forming_Reductase"/>
</dbReference>
<feature type="coiled-coil region" evidence="3">
    <location>
        <begin position="994"/>
        <end position="1056"/>
    </location>
</feature>
<organism evidence="6 7">
    <name type="scientific">Piloderma croceum (strain F 1598)</name>
    <dbReference type="NCBI Taxonomy" id="765440"/>
    <lineage>
        <taxon>Eukaryota</taxon>
        <taxon>Fungi</taxon>
        <taxon>Dikarya</taxon>
        <taxon>Basidiomycota</taxon>
        <taxon>Agaricomycotina</taxon>
        <taxon>Agaricomycetes</taxon>
        <taxon>Agaricomycetidae</taxon>
        <taxon>Atheliales</taxon>
        <taxon>Atheliaceae</taxon>
        <taxon>Piloderma</taxon>
    </lineage>
</organism>
<dbReference type="SUPFAM" id="SSF56801">
    <property type="entry name" value="Acetyl-CoA synthetase-like"/>
    <property type="match status" value="1"/>
</dbReference>
<sequence length="1100" mass="121226">MAANNYVSLPIPAPPQTQALNSPTFILPPLDGSLTLPEICDFHLKHSPNHPVFVYADELGTTRSIVWHEVVRGLYQAGHIVRSRVEAEGLEPAREIPIVALLCLSDTITYLTTVFGIIRAGYAAFLISPRNSPAAVAHLLSTRAVTHILIGTEQSLQNLATVSLDMIKGRATERPTVSFMPLFDELYSDGKETTFDRLPFKRPSMNDLAIILHSSGSTAFPKTINWNHYRMLQFAAQPYYWGRDMTGKRVSCHGMPMFHGMGMIYSCWLVACGITVTAFRPSSPATTPNPESIIKGLMDSKSDIIVCAPSLIEAWSLDPNHVASLKKLENVAYGGGPLSQQVGDGLIEQGVPISIAYGMTEIGCISVLPSSGEVDRDWDYFKISKQMKASLNVDQDVSELVFIPHPAHAPCVFNSKGGDMDVYATGDLLMPHPERPGLWKILGRVDDQITHSNGEKTNPGPLENILNQDPHVRSSVMFGRGQFNAGVLIDPAPEHIFDPAQGTLLGEFRNKIWPTIQRMNDYAPQQSRVFKEMILVASSSKPFFYTIKGPPRRQAVIDSYGPEIMALYATVDETSQSHVEPPTSWSDSDSLDFVRTTVSNVMNQPVGDTDDLFQHGCDSLQATWIRNLILQALRKSTQSNTRLVSANIVYEHPSILTLATFVCQFALSIAQNGHRKSANRVEEMLTMVKAYSQGFPKHRPSIATPAKDVVMVTGTTGSFGSVLLAELVACNDVTRVFAVNRKDPGGTMLSGRQEAALERQGLNRAIATSPKVTLVEADLRRCDLGLPADVLKSIRSSVTHIIHNAWRVDFNLALQSFEPHVKGVRNLIDLALTSPHANPPHLLFMSSVGVFRQYQTVGPAKESPIEPKVAAGSGYSEAKWVSEKIFEIAADETPLKPTIIRVGQICGGPNGFWNDKEWLPSLIRSSVYMKCLPSIEQLVEWIPSAIAAKAVTEMRRLSTRIVHLAHPRPISWSTLFEAFSDTLNIPLVPFAEWLARLEKSREALATASAEEEAKAIRNNPALRLIEFFRGISSHEATSLSLSLDEAEKASETLRDENLSQLSVADVKLWVSYWRGTGSLSQDEYLSTADGNYISDTNRIQ</sequence>
<dbReference type="InterPro" id="IPR000873">
    <property type="entry name" value="AMP-dep_synth/lig_dom"/>
</dbReference>
<evidence type="ECO:0000256" key="3">
    <source>
        <dbReference type="SAM" id="Coils"/>
    </source>
</evidence>
<keyword evidence="1" id="KW-0596">Phosphopantetheine</keyword>
<dbReference type="AlphaFoldDB" id="A0A0C3FQB0"/>
<keyword evidence="2" id="KW-0597">Phosphoprotein</keyword>
<dbReference type="Pfam" id="PF00501">
    <property type="entry name" value="AMP-binding"/>
    <property type="match status" value="1"/>
</dbReference>
<keyword evidence="7" id="KW-1185">Reference proteome</keyword>
<gene>
    <name evidence="6" type="ORF">PILCRDRAFT_821447</name>
</gene>
<feature type="domain" description="AMP-dependent synthetase/ligase" evidence="4">
    <location>
        <begin position="101"/>
        <end position="377"/>
    </location>
</feature>
<feature type="domain" description="Thioester reductase (TE)" evidence="5">
    <location>
        <begin position="712"/>
        <end position="950"/>
    </location>
</feature>
<dbReference type="Pfam" id="PF07993">
    <property type="entry name" value="NAD_binding_4"/>
    <property type="match status" value="1"/>
</dbReference>
<reference evidence="7" key="2">
    <citation type="submission" date="2015-01" db="EMBL/GenBank/DDBJ databases">
        <title>Evolutionary Origins and Diversification of the Mycorrhizal Mutualists.</title>
        <authorList>
            <consortium name="DOE Joint Genome Institute"/>
            <consortium name="Mycorrhizal Genomics Consortium"/>
            <person name="Kohler A."/>
            <person name="Kuo A."/>
            <person name="Nagy L.G."/>
            <person name="Floudas D."/>
            <person name="Copeland A."/>
            <person name="Barry K.W."/>
            <person name="Cichocki N."/>
            <person name="Veneault-Fourrey C."/>
            <person name="LaButti K."/>
            <person name="Lindquist E.A."/>
            <person name="Lipzen A."/>
            <person name="Lundell T."/>
            <person name="Morin E."/>
            <person name="Murat C."/>
            <person name="Riley R."/>
            <person name="Ohm R."/>
            <person name="Sun H."/>
            <person name="Tunlid A."/>
            <person name="Henrissat B."/>
            <person name="Grigoriev I.V."/>
            <person name="Hibbett D.S."/>
            <person name="Martin F."/>
        </authorList>
    </citation>
    <scope>NUCLEOTIDE SEQUENCE [LARGE SCALE GENOMIC DNA]</scope>
    <source>
        <strain evidence="7">F 1598</strain>
    </source>
</reference>
<evidence type="ECO:0000256" key="2">
    <source>
        <dbReference type="ARBA" id="ARBA00022553"/>
    </source>
</evidence>
<dbReference type="InterPro" id="IPR036291">
    <property type="entry name" value="NAD(P)-bd_dom_sf"/>
</dbReference>
<proteinExistence type="predicted"/>
<dbReference type="EMBL" id="KN832999">
    <property type="protein sequence ID" value="KIM81361.1"/>
    <property type="molecule type" value="Genomic_DNA"/>
</dbReference>
<dbReference type="HOGENOM" id="CLU_002220_1_0_1"/>
<dbReference type="InterPro" id="IPR042099">
    <property type="entry name" value="ANL_N_sf"/>
</dbReference>
<dbReference type="PANTHER" id="PTHR43439:SF2">
    <property type="entry name" value="ENZYME, PUTATIVE (JCVI)-RELATED"/>
    <property type="match status" value="1"/>
</dbReference>
<dbReference type="Gene3D" id="3.40.50.12780">
    <property type="entry name" value="N-terminal domain of ligase-like"/>
    <property type="match status" value="1"/>
</dbReference>
<evidence type="ECO:0008006" key="8">
    <source>
        <dbReference type="Google" id="ProtNLM"/>
    </source>
</evidence>
<dbReference type="Proteomes" id="UP000054166">
    <property type="component" value="Unassembled WGS sequence"/>
</dbReference>